<organism evidence="1 2">
    <name type="scientific">Nonomuraea pusilla</name>
    <dbReference type="NCBI Taxonomy" id="46177"/>
    <lineage>
        <taxon>Bacteria</taxon>
        <taxon>Bacillati</taxon>
        <taxon>Actinomycetota</taxon>
        <taxon>Actinomycetes</taxon>
        <taxon>Streptosporangiales</taxon>
        <taxon>Streptosporangiaceae</taxon>
        <taxon>Nonomuraea</taxon>
    </lineage>
</organism>
<dbReference type="EMBL" id="FOBF01000008">
    <property type="protein sequence ID" value="SEL99780.1"/>
    <property type="molecule type" value="Genomic_DNA"/>
</dbReference>
<accession>A0A1H7US19</accession>
<protein>
    <submittedName>
        <fullName evidence="1">Uncharacterized protein</fullName>
    </submittedName>
</protein>
<reference evidence="1 2" key="1">
    <citation type="submission" date="2016-10" db="EMBL/GenBank/DDBJ databases">
        <authorList>
            <person name="de Groot N.N."/>
        </authorList>
    </citation>
    <scope>NUCLEOTIDE SEQUENCE [LARGE SCALE GENOMIC DNA]</scope>
    <source>
        <strain evidence="1 2">DSM 43357</strain>
    </source>
</reference>
<gene>
    <name evidence="1" type="ORF">SAMN05660976_03934</name>
</gene>
<dbReference type="AlphaFoldDB" id="A0A1H7US19"/>
<dbReference type="Proteomes" id="UP000198953">
    <property type="component" value="Unassembled WGS sequence"/>
</dbReference>
<dbReference type="RefSeq" id="WP_091101956.1">
    <property type="nucleotide sequence ID" value="NZ_BBZG01000001.1"/>
</dbReference>
<sequence length="83" mass="9359">MSTREEVVMALRRAQELSDRHWHCLDQPVALMAGGRTWTGPAADAFAGELARRRTEVWQALRDVIAELDDLLARMPAEGRETV</sequence>
<proteinExistence type="predicted"/>
<name>A0A1H7US19_9ACTN</name>
<dbReference type="OrthoDB" id="3536104at2"/>
<evidence type="ECO:0000313" key="2">
    <source>
        <dbReference type="Proteomes" id="UP000198953"/>
    </source>
</evidence>
<dbReference type="STRING" id="46177.SAMN05660976_03934"/>
<evidence type="ECO:0000313" key="1">
    <source>
        <dbReference type="EMBL" id="SEL99780.1"/>
    </source>
</evidence>
<keyword evidence="2" id="KW-1185">Reference proteome</keyword>